<dbReference type="InterPro" id="IPR053145">
    <property type="entry name" value="AB_hydrolase_Est10"/>
</dbReference>
<feature type="region of interest" description="Disordered" evidence="1">
    <location>
        <begin position="574"/>
        <end position="599"/>
    </location>
</feature>
<dbReference type="RefSeq" id="WP_249868097.1">
    <property type="nucleotide sequence ID" value="NZ_JAMGBC010000001.1"/>
</dbReference>
<name>A0ABT0RFX4_9SPHN</name>
<dbReference type="InterPro" id="IPR000383">
    <property type="entry name" value="Xaa-Pro-like_dom"/>
</dbReference>
<keyword evidence="2" id="KW-1133">Transmembrane helix</keyword>
<evidence type="ECO:0000256" key="2">
    <source>
        <dbReference type="SAM" id="Phobius"/>
    </source>
</evidence>
<dbReference type="InterPro" id="IPR029058">
    <property type="entry name" value="AB_hydrolase_fold"/>
</dbReference>
<feature type="transmembrane region" description="Helical" evidence="2">
    <location>
        <begin position="36"/>
        <end position="55"/>
    </location>
</feature>
<dbReference type="GO" id="GO:0016787">
    <property type="term" value="F:hydrolase activity"/>
    <property type="evidence" value="ECO:0007669"/>
    <property type="project" value="UniProtKB-KW"/>
</dbReference>
<dbReference type="Pfam" id="PF02129">
    <property type="entry name" value="Peptidase_S15"/>
    <property type="match status" value="1"/>
</dbReference>
<accession>A0ABT0RFX4</accession>
<keyword evidence="2" id="KW-0812">Transmembrane</keyword>
<proteinExistence type="predicted"/>
<feature type="compositionally biased region" description="Polar residues" evidence="1">
    <location>
        <begin position="574"/>
        <end position="591"/>
    </location>
</feature>
<sequence length="599" mass="67738">MLERWDEVAHGLLLEISRQFAWRPELRQCFTVVRSLIRSLAAAIIVLLLALPWPATAVTTAPTTPTYYSGGYGTPGNFVYTRIVFDTGKIRQPFDRTDEPAIRNLTVRNGQLRFDAARLHFELKQFELGARGWVVDEKGKRRPAFFRTRPKDIPSLELLERYEGTYRIGKHRLLTLSRSNFSDTFHYLELPSGRTGALFYLPNNELTGGPCMYCPGPEYLRVSLDPHQSGQARRVRVKIDGGTFDARRIETHSQEEIRFTSKDGTQLAGSLLLPSGKGPHPAVVFAHGSNAQTRNGFSGNIRFIAEAYARAGIAALIFDKRGTGRSKGDWETANFDLLADDVAAGVEFLRTRAEIRADRIGLTGSSQAGWIMSWAATRVPDVRFIQMRSSSPMSVREANRDQLVLMMEAERYPRSEIQRALDIRDMMDDYAVTGQNWEQLEAAAKQVENEYWMTQFIGGLPAKDSPDHAWLRKAFSYDTTAAVRNFKGAWQVTYGGSDVVVAVPEARTWFEKALRYGRSNDVTIELVPNADHNYYETKTGLDYREVAGYSRYVPGIFDKITRWANERMRNTYTHPLSPISSGATSMSNSNFRPRRPRGN</sequence>
<protein>
    <submittedName>
        <fullName evidence="4">Alpha/beta fold hydrolase</fullName>
    </submittedName>
</protein>
<comment type="caution">
    <text evidence="4">The sequence shown here is derived from an EMBL/GenBank/DDBJ whole genome shotgun (WGS) entry which is preliminary data.</text>
</comment>
<evidence type="ECO:0000259" key="3">
    <source>
        <dbReference type="Pfam" id="PF02129"/>
    </source>
</evidence>
<dbReference type="PANTHER" id="PTHR43265">
    <property type="entry name" value="ESTERASE ESTD"/>
    <property type="match status" value="1"/>
</dbReference>
<dbReference type="SUPFAM" id="SSF53474">
    <property type="entry name" value="alpha/beta-Hydrolases"/>
    <property type="match status" value="1"/>
</dbReference>
<evidence type="ECO:0000313" key="4">
    <source>
        <dbReference type="EMBL" id="MCL6679182.1"/>
    </source>
</evidence>
<keyword evidence="5" id="KW-1185">Reference proteome</keyword>
<keyword evidence="2" id="KW-0472">Membrane</keyword>
<dbReference type="PANTHER" id="PTHR43265:SF1">
    <property type="entry name" value="ESTERASE ESTD"/>
    <property type="match status" value="1"/>
</dbReference>
<reference evidence="4" key="1">
    <citation type="submission" date="2022-05" db="EMBL/GenBank/DDBJ databases">
        <authorList>
            <person name="Jo J.-H."/>
            <person name="Im W.-T."/>
        </authorList>
    </citation>
    <scope>NUCLEOTIDE SEQUENCE</scope>
    <source>
        <strain evidence="4">RG327</strain>
    </source>
</reference>
<feature type="domain" description="Xaa-Pro dipeptidyl-peptidase-like" evidence="3">
    <location>
        <begin position="263"/>
        <end position="502"/>
    </location>
</feature>
<dbReference type="EMBL" id="JAMGBC010000001">
    <property type="protein sequence ID" value="MCL6679182.1"/>
    <property type="molecule type" value="Genomic_DNA"/>
</dbReference>
<dbReference type="Gene3D" id="3.40.50.1820">
    <property type="entry name" value="alpha/beta hydrolase"/>
    <property type="match status" value="1"/>
</dbReference>
<gene>
    <name evidence="4" type="ORF">LZ519_07625</name>
</gene>
<organism evidence="4 5">
    <name type="scientific">Sphingomonas anseongensis</name>
    <dbReference type="NCBI Taxonomy" id="2908207"/>
    <lineage>
        <taxon>Bacteria</taxon>
        <taxon>Pseudomonadati</taxon>
        <taxon>Pseudomonadota</taxon>
        <taxon>Alphaproteobacteria</taxon>
        <taxon>Sphingomonadales</taxon>
        <taxon>Sphingomonadaceae</taxon>
        <taxon>Sphingomonas</taxon>
    </lineage>
</organism>
<evidence type="ECO:0000256" key="1">
    <source>
        <dbReference type="SAM" id="MobiDB-lite"/>
    </source>
</evidence>
<keyword evidence="4" id="KW-0378">Hydrolase</keyword>
<dbReference type="Proteomes" id="UP001165343">
    <property type="component" value="Unassembled WGS sequence"/>
</dbReference>
<evidence type="ECO:0000313" key="5">
    <source>
        <dbReference type="Proteomes" id="UP001165343"/>
    </source>
</evidence>